<reference evidence="1" key="1">
    <citation type="submission" date="2023-05" db="EMBL/GenBank/DDBJ databases">
        <title>Nepenthes gracilis genome sequencing.</title>
        <authorList>
            <person name="Fukushima K."/>
        </authorList>
    </citation>
    <scope>NUCLEOTIDE SEQUENCE</scope>
    <source>
        <strain evidence="1">SING2019-196</strain>
    </source>
</reference>
<comment type="caution">
    <text evidence="1">The sequence shown here is derived from an EMBL/GenBank/DDBJ whole genome shotgun (WGS) entry which is preliminary data.</text>
</comment>
<keyword evidence="2" id="KW-1185">Reference proteome</keyword>
<evidence type="ECO:0000313" key="2">
    <source>
        <dbReference type="Proteomes" id="UP001279734"/>
    </source>
</evidence>
<organism evidence="1 2">
    <name type="scientific">Nepenthes gracilis</name>
    <name type="common">Slender pitcher plant</name>
    <dbReference type="NCBI Taxonomy" id="150966"/>
    <lineage>
        <taxon>Eukaryota</taxon>
        <taxon>Viridiplantae</taxon>
        <taxon>Streptophyta</taxon>
        <taxon>Embryophyta</taxon>
        <taxon>Tracheophyta</taxon>
        <taxon>Spermatophyta</taxon>
        <taxon>Magnoliopsida</taxon>
        <taxon>eudicotyledons</taxon>
        <taxon>Gunneridae</taxon>
        <taxon>Pentapetalae</taxon>
        <taxon>Caryophyllales</taxon>
        <taxon>Nepenthaceae</taxon>
        <taxon>Nepenthes</taxon>
    </lineage>
</organism>
<dbReference type="Proteomes" id="UP001279734">
    <property type="component" value="Unassembled WGS sequence"/>
</dbReference>
<name>A0AAD3THC0_NEPGR</name>
<dbReference type="AlphaFoldDB" id="A0AAD3THC0"/>
<accession>A0AAD3THC0</accession>
<sequence>MHPRQIGYRISSMLLKTSAWDVFSRHQHQQKTGHHLNCYFYQSQKPASRRKMKLYCQRIPLGSVQIEHLHNKKESATTSSRLMYKTISRCPFINSWQ</sequence>
<protein>
    <submittedName>
        <fullName evidence="1">Uncharacterized protein</fullName>
    </submittedName>
</protein>
<gene>
    <name evidence="1" type="ORF">Nepgr_031756</name>
</gene>
<proteinExistence type="predicted"/>
<evidence type="ECO:0000313" key="1">
    <source>
        <dbReference type="EMBL" id="GMH29913.1"/>
    </source>
</evidence>
<dbReference type="EMBL" id="BSYO01000037">
    <property type="protein sequence ID" value="GMH29913.1"/>
    <property type="molecule type" value="Genomic_DNA"/>
</dbReference>